<name>R7U2N6_CAPTE</name>
<evidence type="ECO:0000313" key="2">
    <source>
        <dbReference type="EnsemblMetazoa" id="CapteP198431"/>
    </source>
</evidence>
<sequence>MEVQKVAYLITFIGDKGREIYSTFTFAPADGAKPAENDTLIGVYTKYDQYCEPKKNEIRATVNFHRRKQAPQERFDSFVTEFRILVKDCGYINEDRMLRDAIVIEVSNPKVRERCMVDGDDLTLEKAIKLGQMYETSKESLKLIGEDPKVSLRTTSVIAVRPKKFVKQVPKQKPKAEECRKCGYERSHKSVQPEARLALNARKRTISAKS</sequence>
<gene>
    <name evidence="1" type="ORF">CAPTEDRAFT_198431</name>
</gene>
<evidence type="ECO:0000313" key="1">
    <source>
        <dbReference type="EMBL" id="ELT97911.1"/>
    </source>
</evidence>
<reference evidence="2" key="3">
    <citation type="submission" date="2015-06" db="UniProtKB">
        <authorList>
            <consortium name="EnsemblMetazoa"/>
        </authorList>
    </citation>
    <scope>IDENTIFICATION</scope>
</reference>
<reference evidence="3" key="1">
    <citation type="submission" date="2012-12" db="EMBL/GenBank/DDBJ databases">
        <authorList>
            <person name="Hellsten U."/>
            <person name="Grimwood J."/>
            <person name="Chapman J.A."/>
            <person name="Shapiro H."/>
            <person name="Aerts A."/>
            <person name="Otillar R.P."/>
            <person name="Terry A.Y."/>
            <person name="Boore J.L."/>
            <person name="Simakov O."/>
            <person name="Marletaz F."/>
            <person name="Cho S.-J."/>
            <person name="Edsinger-Gonzales E."/>
            <person name="Havlak P."/>
            <person name="Kuo D.-H."/>
            <person name="Larsson T."/>
            <person name="Lv J."/>
            <person name="Arendt D."/>
            <person name="Savage R."/>
            <person name="Osoegawa K."/>
            <person name="de Jong P."/>
            <person name="Lindberg D.R."/>
            <person name="Seaver E.C."/>
            <person name="Weisblat D.A."/>
            <person name="Putnam N.H."/>
            <person name="Grigoriev I.V."/>
            <person name="Rokhsar D.S."/>
        </authorList>
    </citation>
    <scope>NUCLEOTIDE SEQUENCE</scope>
    <source>
        <strain evidence="3">I ESC-2004</strain>
    </source>
</reference>
<protein>
    <submittedName>
        <fullName evidence="1 2">Uncharacterized protein</fullName>
    </submittedName>
</protein>
<dbReference type="Proteomes" id="UP000014760">
    <property type="component" value="Unassembled WGS sequence"/>
</dbReference>
<dbReference type="EnsemblMetazoa" id="CapteT198431">
    <property type="protein sequence ID" value="CapteP198431"/>
    <property type="gene ID" value="CapteG198431"/>
</dbReference>
<dbReference type="AlphaFoldDB" id="R7U2N6"/>
<evidence type="ECO:0000313" key="3">
    <source>
        <dbReference type="Proteomes" id="UP000014760"/>
    </source>
</evidence>
<dbReference type="OrthoDB" id="5984808at2759"/>
<dbReference type="PANTHER" id="PTHR33198">
    <property type="entry name" value="ANK_REP_REGION DOMAIN-CONTAINING PROTEIN-RELATED"/>
    <property type="match status" value="1"/>
</dbReference>
<dbReference type="EMBL" id="AMQN01010689">
    <property type="status" value="NOT_ANNOTATED_CDS"/>
    <property type="molecule type" value="Genomic_DNA"/>
</dbReference>
<feature type="non-terminal residue" evidence="1">
    <location>
        <position position="210"/>
    </location>
</feature>
<dbReference type="HOGENOM" id="CLU_1312864_0_0_1"/>
<proteinExistence type="predicted"/>
<dbReference type="STRING" id="283909.R7U2N6"/>
<dbReference type="OMA" id="WKEWEQT"/>
<keyword evidence="3" id="KW-1185">Reference proteome</keyword>
<dbReference type="EMBL" id="KB308420">
    <property type="protein sequence ID" value="ELT97911.1"/>
    <property type="molecule type" value="Genomic_DNA"/>
</dbReference>
<reference evidence="1 3" key="2">
    <citation type="journal article" date="2013" name="Nature">
        <title>Insights into bilaterian evolution from three spiralian genomes.</title>
        <authorList>
            <person name="Simakov O."/>
            <person name="Marletaz F."/>
            <person name="Cho S.J."/>
            <person name="Edsinger-Gonzales E."/>
            <person name="Havlak P."/>
            <person name="Hellsten U."/>
            <person name="Kuo D.H."/>
            <person name="Larsson T."/>
            <person name="Lv J."/>
            <person name="Arendt D."/>
            <person name="Savage R."/>
            <person name="Osoegawa K."/>
            <person name="de Jong P."/>
            <person name="Grimwood J."/>
            <person name="Chapman J.A."/>
            <person name="Shapiro H."/>
            <person name="Aerts A."/>
            <person name="Otillar R.P."/>
            <person name="Terry A.Y."/>
            <person name="Boore J.L."/>
            <person name="Grigoriev I.V."/>
            <person name="Lindberg D.R."/>
            <person name="Seaver E.C."/>
            <person name="Weisblat D.A."/>
            <person name="Putnam N.H."/>
            <person name="Rokhsar D.S."/>
        </authorList>
    </citation>
    <scope>NUCLEOTIDE SEQUENCE</scope>
    <source>
        <strain evidence="1 3">I ESC-2004</strain>
    </source>
</reference>
<accession>R7U2N6</accession>
<organism evidence="1">
    <name type="scientific">Capitella teleta</name>
    <name type="common">Polychaete worm</name>
    <dbReference type="NCBI Taxonomy" id="283909"/>
    <lineage>
        <taxon>Eukaryota</taxon>
        <taxon>Metazoa</taxon>
        <taxon>Spiralia</taxon>
        <taxon>Lophotrochozoa</taxon>
        <taxon>Annelida</taxon>
        <taxon>Polychaeta</taxon>
        <taxon>Sedentaria</taxon>
        <taxon>Scolecida</taxon>
        <taxon>Capitellidae</taxon>
        <taxon>Capitella</taxon>
    </lineage>
</organism>